<gene>
    <name evidence="1" type="ORF">BDN72DRAFT_790061</name>
</gene>
<name>A0ACD3BAK5_9AGAR</name>
<evidence type="ECO:0000313" key="1">
    <source>
        <dbReference type="EMBL" id="TFK74032.1"/>
    </source>
</evidence>
<sequence length="278" mass="28849">MAAPSLLQRLNVPAASAGPVRTKSQSSSRSNTPYSRRGRGDVDSQWSHDLFEDKSLSERISSQPTPPKANLNMIAQKALRDATSASGEQLSIKGASSASQGNVVEVSGLVAGTTAADVAAIFKRCGVVVNTKTIPAGNEVKVRVTFKAANSATAAVQKFHNQPADGKILSVRIIGSFTAGTSLVGRLGGSDGLDLVREEGTVDVLMQSDGAGDSKMRSDSLVHADPRAQILVAPPGANPADYVQAPHNNRGGQRRGRGGRGGRGSRRGGRGGARMDLD</sequence>
<dbReference type="EMBL" id="ML208271">
    <property type="protein sequence ID" value="TFK74032.1"/>
    <property type="molecule type" value="Genomic_DNA"/>
</dbReference>
<accession>A0ACD3BAK5</accession>
<proteinExistence type="predicted"/>
<reference evidence="1 2" key="1">
    <citation type="journal article" date="2019" name="Nat. Ecol. Evol.">
        <title>Megaphylogeny resolves global patterns of mushroom evolution.</title>
        <authorList>
            <person name="Varga T."/>
            <person name="Krizsan K."/>
            <person name="Foldi C."/>
            <person name="Dima B."/>
            <person name="Sanchez-Garcia M."/>
            <person name="Sanchez-Ramirez S."/>
            <person name="Szollosi G.J."/>
            <person name="Szarkandi J.G."/>
            <person name="Papp V."/>
            <person name="Albert L."/>
            <person name="Andreopoulos W."/>
            <person name="Angelini C."/>
            <person name="Antonin V."/>
            <person name="Barry K.W."/>
            <person name="Bougher N.L."/>
            <person name="Buchanan P."/>
            <person name="Buyck B."/>
            <person name="Bense V."/>
            <person name="Catcheside P."/>
            <person name="Chovatia M."/>
            <person name="Cooper J."/>
            <person name="Damon W."/>
            <person name="Desjardin D."/>
            <person name="Finy P."/>
            <person name="Geml J."/>
            <person name="Haridas S."/>
            <person name="Hughes K."/>
            <person name="Justo A."/>
            <person name="Karasinski D."/>
            <person name="Kautmanova I."/>
            <person name="Kiss B."/>
            <person name="Kocsube S."/>
            <person name="Kotiranta H."/>
            <person name="LaButti K.M."/>
            <person name="Lechner B.E."/>
            <person name="Liimatainen K."/>
            <person name="Lipzen A."/>
            <person name="Lukacs Z."/>
            <person name="Mihaltcheva S."/>
            <person name="Morgado L.N."/>
            <person name="Niskanen T."/>
            <person name="Noordeloos M.E."/>
            <person name="Ohm R.A."/>
            <person name="Ortiz-Santana B."/>
            <person name="Ovrebo C."/>
            <person name="Racz N."/>
            <person name="Riley R."/>
            <person name="Savchenko A."/>
            <person name="Shiryaev A."/>
            <person name="Soop K."/>
            <person name="Spirin V."/>
            <person name="Szebenyi C."/>
            <person name="Tomsovsky M."/>
            <person name="Tulloss R.E."/>
            <person name="Uehling J."/>
            <person name="Grigoriev I.V."/>
            <person name="Vagvolgyi C."/>
            <person name="Papp T."/>
            <person name="Martin F.M."/>
            <person name="Miettinen O."/>
            <person name="Hibbett D.S."/>
            <person name="Nagy L.G."/>
        </authorList>
    </citation>
    <scope>NUCLEOTIDE SEQUENCE [LARGE SCALE GENOMIC DNA]</scope>
    <source>
        <strain evidence="1 2">NL-1719</strain>
    </source>
</reference>
<protein>
    <submittedName>
        <fullName evidence="1">Uncharacterized protein</fullName>
    </submittedName>
</protein>
<evidence type="ECO:0000313" key="2">
    <source>
        <dbReference type="Proteomes" id="UP000308600"/>
    </source>
</evidence>
<dbReference type="Proteomes" id="UP000308600">
    <property type="component" value="Unassembled WGS sequence"/>
</dbReference>
<keyword evidence="2" id="KW-1185">Reference proteome</keyword>
<organism evidence="1 2">
    <name type="scientific">Pluteus cervinus</name>
    <dbReference type="NCBI Taxonomy" id="181527"/>
    <lineage>
        <taxon>Eukaryota</taxon>
        <taxon>Fungi</taxon>
        <taxon>Dikarya</taxon>
        <taxon>Basidiomycota</taxon>
        <taxon>Agaricomycotina</taxon>
        <taxon>Agaricomycetes</taxon>
        <taxon>Agaricomycetidae</taxon>
        <taxon>Agaricales</taxon>
        <taxon>Pluteineae</taxon>
        <taxon>Pluteaceae</taxon>
        <taxon>Pluteus</taxon>
    </lineage>
</organism>